<dbReference type="STRING" id="1618573.UT19_C0014G0004"/>
<comment type="caution">
    <text evidence="6">The sequence shown here is derived from an EMBL/GenBank/DDBJ whole genome shotgun (WGS) entry which is preliminary data.</text>
</comment>
<dbReference type="NCBIfam" id="TIGR00768">
    <property type="entry name" value="rimK_fam"/>
    <property type="match status" value="1"/>
</dbReference>
<dbReference type="InterPro" id="IPR013815">
    <property type="entry name" value="ATP_grasp_subdomain_1"/>
</dbReference>
<feature type="domain" description="ATP-grasp" evidence="5">
    <location>
        <begin position="102"/>
        <end position="285"/>
    </location>
</feature>
<dbReference type="PANTHER" id="PTHR21621">
    <property type="entry name" value="RIBOSOMAL PROTEIN S6 MODIFICATION PROTEIN"/>
    <property type="match status" value="1"/>
</dbReference>
<dbReference type="InterPro" id="IPR004666">
    <property type="entry name" value="Rp_bS6_RimK/Lys_biosynth_LsyX"/>
</dbReference>
<dbReference type="SUPFAM" id="SSF56059">
    <property type="entry name" value="Glutathione synthetase ATP-binding domain-like"/>
    <property type="match status" value="1"/>
</dbReference>
<organism evidence="6 7">
    <name type="scientific">Candidatus Woesebacteria bacterium GW2011_GWB1_39_10b</name>
    <dbReference type="NCBI Taxonomy" id="1618573"/>
    <lineage>
        <taxon>Bacteria</taxon>
        <taxon>Candidatus Woeseibacteriota</taxon>
    </lineage>
</organism>
<evidence type="ECO:0000256" key="1">
    <source>
        <dbReference type="ARBA" id="ARBA00022723"/>
    </source>
</evidence>
<proteinExistence type="predicted"/>
<keyword evidence="2 4" id="KW-0547">Nucleotide-binding</keyword>
<dbReference type="GO" id="GO:0046872">
    <property type="term" value="F:metal ion binding"/>
    <property type="evidence" value="ECO:0007669"/>
    <property type="project" value="UniProtKB-KW"/>
</dbReference>
<evidence type="ECO:0000259" key="5">
    <source>
        <dbReference type="PROSITE" id="PS50975"/>
    </source>
</evidence>
<dbReference type="InterPro" id="IPR011761">
    <property type="entry name" value="ATP-grasp"/>
</dbReference>
<dbReference type="PANTHER" id="PTHR21621:SF0">
    <property type="entry name" value="BETA-CITRYLGLUTAMATE SYNTHASE B-RELATED"/>
    <property type="match status" value="1"/>
</dbReference>
<name>A0A0G0LZ58_9BACT</name>
<keyword evidence="3 4" id="KW-0067">ATP-binding</keyword>
<evidence type="ECO:0000313" key="7">
    <source>
        <dbReference type="Proteomes" id="UP000034932"/>
    </source>
</evidence>
<dbReference type="Pfam" id="PF08443">
    <property type="entry name" value="RimK"/>
    <property type="match status" value="1"/>
</dbReference>
<keyword evidence="1" id="KW-0479">Metal-binding</keyword>
<protein>
    <submittedName>
        <fullName evidence="6">Alpha-L-glutamate ligase, RimK family</fullName>
    </submittedName>
</protein>
<dbReference type="EMBL" id="LBVW01000014">
    <property type="protein sequence ID" value="KKQ93300.1"/>
    <property type="molecule type" value="Genomic_DNA"/>
</dbReference>
<evidence type="ECO:0000256" key="4">
    <source>
        <dbReference type="PROSITE-ProRule" id="PRU00409"/>
    </source>
</evidence>
<dbReference type="Gene3D" id="3.40.50.20">
    <property type="match status" value="1"/>
</dbReference>
<sequence>MKVNLATTRVTLEENSRIAEEVKALGHEFKLLDLLKFEYAIRGGEITVEPIDDLPDVLILRGIFNNIKGISAHVEGLKKRGVRIFDNNFLEHKYSINKISDLIKLTGSGILVPDSFHLHDFEKFAGASYELGYPVVVKLTRTGKGAGVYKFDDENALNEFIMKVEENGGEAKSYLLQKFIDYEYDLRVLIIGERIFCMRRIPSEGEFRANFSLGGSVEKFDLSQEDKKLAQRALQAVGLEVGGVDLLIAQDGKRYVLEVNHTAGMVGMEAATGKNITKVYVEYAIKNAI</sequence>
<dbReference type="AlphaFoldDB" id="A0A0G0LZ58"/>
<accession>A0A0G0LZ58</accession>
<dbReference type="GO" id="GO:0005524">
    <property type="term" value="F:ATP binding"/>
    <property type="evidence" value="ECO:0007669"/>
    <property type="project" value="UniProtKB-UniRule"/>
</dbReference>
<reference evidence="6 7" key="1">
    <citation type="journal article" date="2015" name="Nature">
        <title>rRNA introns, odd ribosomes, and small enigmatic genomes across a large radiation of phyla.</title>
        <authorList>
            <person name="Brown C.T."/>
            <person name="Hug L.A."/>
            <person name="Thomas B.C."/>
            <person name="Sharon I."/>
            <person name="Castelle C.J."/>
            <person name="Singh A."/>
            <person name="Wilkins M.J."/>
            <person name="Williams K.H."/>
            <person name="Banfield J.F."/>
        </authorList>
    </citation>
    <scope>NUCLEOTIDE SEQUENCE [LARGE SCALE GENOMIC DNA]</scope>
</reference>
<dbReference type="Gene3D" id="3.30.1490.20">
    <property type="entry name" value="ATP-grasp fold, A domain"/>
    <property type="match status" value="1"/>
</dbReference>
<evidence type="ECO:0000313" key="6">
    <source>
        <dbReference type="EMBL" id="KKQ93300.1"/>
    </source>
</evidence>
<dbReference type="GO" id="GO:0005737">
    <property type="term" value="C:cytoplasm"/>
    <property type="evidence" value="ECO:0007669"/>
    <property type="project" value="TreeGrafter"/>
</dbReference>
<dbReference type="Gene3D" id="3.30.470.20">
    <property type="entry name" value="ATP-grasp fold, B domain"/>
    <property type="match status" value="1"/>
</dbReference>
<dbReference type="PROSITE" id="PS50975">
    <property type="entry name" value="ATP_GRASP"/>
    <property type="match status" value="1"/>
</dbReference>
<evidence type="ECO:0000256" key="2">
    <source>
        <dbReference type="ARBA" id="ARBA00022741"/>
    </source>
</evidence>
<dbReference type="GO" id="GO:0016879">
    <property type="term" value="F:ligase activity, forming carbon-nitrogen bonds"/>
    <property type="evidence" value="ECO:0007669"/>
    <property type="project" value="TreeGrafter"/>
</dbReference>
<dbReference type="Proteomes" id="UP000034932">
    <property type="component" value="Unassembled WGS sequence"/>
</dbReference>
<dbReference type="InterPro" id="IPR013651">
    <property type="entry name" value="ATP-grasp_RimK-type"/>
</dbReference>
<gene>
    <name evidence="6" type="ORF">UT19_C0014G0004</name>
</gene>
<keyword evidence="6" id="KW-0436">Ligase</keyword>
<evidence type="ECO:0000256" key="3">
    <source>
        <dbReference type="ARBA" id="ARBA00022840"/>
    </source>
</evidence>